<dbReference type="NCBIfam" id="NF006704">
    <property type="entry name" value="PRK09250.1-1"/>
    <property type="match status" value="1"/>
</dbReference>
<dbReference type="InterPro" id="IPR002915">
    <property type="entry name" value="DeoC/FbaB/LacD_aldolase"/>
</dbReference>
<evidence type="ECO:0000256" key="1">
    <source>
        <dbReference type="ARBA" id="ARBA00013068"/>
    </source>
</evidence>
<feature type="active site" description="Proton donor" evidence="5">
    <location>
        <position position="168"/>
    </location>
</feature>
<dbReference type="PANTHER" id="PTHR47916:SF4">
    <property type="entry name" value="FRUCTOSE-BISPHOSPHATE ALDOLASE CLASS 1"/>
    <property type="match status" value="1"/>
</dbReference>
<sequence>MQTAQRVRTILSHYKRDRPEKRANVVRLLMHGQSGGTGRLLVLPVHQGFEHGPTRSSAPNPPAYDPHYLFGLAVDGRVSALAAPLEAGSDSFAGSVPMILKANNANGLAREQDQSVAAPFRDALQPDCSAIGYTIYLGADAQYGQIEEVREATAEAREHGLAVVIWAYPRGGELSEDGRTALDVVSYAAHMAALMGAHAIKTKVPGVHPKRGDANDSFEGVETDSLPGRVAHVMRCAFEGRRIVVFSGGGAKEEGDTLDEVRAIRRGGGSGSIIGRNTFQRPRDDALAMLERIAAIHSDGET</sequence>
<evidence type="ECO:0000256" key="2">
    <source>
        <dbReference type="ARBA" id="ARBA00023239"/>
    </source>
</evidence>
<accession>A0A1H3KAE4</accession>
<evidence type="ECO:0000313" key="7">
    <source>
        <dbReference type="Proteomes" id="UP000199286"/>
    </source>
</evidence>
<keyword evidence="3" id="KW-0704">Schiff base</keyword>
<dbReference type="PANTHER" id="PTHR47916">
    <property type="entry name" value="FRUCTOSE-BISPHOSPHATE ALDOLASE CLASS 1"/>
    <property type="match status" value="1"/>
</dbReference>
<dbReference type="GO" id="GO:0004332">
    <property type="term" value="F:fructose-bisphosphate aldolase activity"/>
    <property type="evidence" value="ECO:0007669"/>
    <property type="project" value="UniProtKB-EC"/>
</dbReference>
<evidence type="ECO:0000256" key="5">
    <source>
        <dbReference type="PIRSR" id="PIRSR038992-1"/>
    </source>
</evidence>
<dbReference type="Pfam" id="PF01791">
    <property type="entry name" value="DeoC"/>
    <property type="match status" value="1"/>
</dbReference>
<evidence type="ECO:0000313" key="6">
    <source>
        <dbReference type="EMBL" id="SDY48755.1"/>
    </source>
</evidence>
<dbReference type="STRING" id="321339.SAMN05444340_1097"/>
<dbReference type="SMART" id="SM01133">
    <property type="entry name" value="DeoC"/>
    <property type="match status" value="1"/>
</dbReference>
<dbReference type="AlphaFoldDB" id="A0A1H3KAE4"/>
<dbReference type="EMBL" id="FNPF01000009">
    <property type="protein sequence ID" value="SDY48755.1"/>
    <property type="molecule type" value="Genomic_DNA"/>
</dbReference>
<dbReference type="Proteomes" id="UP000199286">
    <property type="component" value="Unassembled WGS sequence"/>
</dbReference>
<comment type="similarity">
    <text evidence="4">Belongs to the DeoC/FbaB aldolase family. FbaB subfamily.</text>
</comment>
<dbReference type="Gene3D" id="3.20.20.70">
    <property type="entry name" value="Aldolase class I"/>
    <property type="match status" value="1"/>
</dbReference>
<dbReference type="InterPro" id="IPR013785">
    <property type="entry name" value="Aldolase_TIM"/>
</dbReference>
<dbReference type="SUPFAM" id="SSF51569">
    <property type="entry name" value="Aldolase"/>
    <property type="match status" value="1"/>
</dbReference>
<evidence type="ECO:0000256" key="4">
    <source>
        <dbReference type="ARBA" id="ARBA00049653"/>
    </source>
</evidence>
<dbReference type="InterPro" id="IPR041720">
    <property type="entry name" value="FbaB-like"/>
</dbReference>
<evidence type="ECO:0000256" key="3">
    <source>
        <dbReference type="ARBA" id="ARBA00023270"/>
    </source>
</evidence>
<name>A0A1H3KAE4_9RHOB</name>
<dbReference type="EC" id="4.1.2.13" evidence="1"/>
<dbReference type="GO" id="GO:0006096">
    <property type="term" value="P:glycolytic process"/>
    <property type="evidence" value="ECO:0007669"/>
    <property type="project" value="UniProtKB-KW"/>
</dbReference>
<dbReference type="OrthoDB" id="9769559at2"/>
<dbReference type="RefSeq" id="WP_089883619.1">
    <property type="nucleotide sequence ID" value="NZ_FNPF01000009.1"/>
</dbReference>
<keyword evidence="2" id="KW-0456">Lyase</keyword>
<organism evidence="6 7">
    <name type="scientific">Citreimonas salinaria</name>
    <dbReference type="NCBI Taxonomy" id="321339"/>
    <lineage>
        <taxon>Bacteria</taxon>
        <taxon>Pseudomonadati</taxon>
        <taxon>Pseudomonadota</taxon>
        <taxon>Alphaproteobacteria</taxon>
        <taxon>Rhodobacterales</taxon>
        <taxon>Roseobacteraceae</taxon>
        <taxon>Citreimonas</taxon>
    </lineage>
</organism>
<gene>
    <name evidence="6" type="ORF">SAMN05444340_1097</name>
</gene>
<feature type="active site" description="Schiff-base intermediate with dihydroxyacetone-P" evidence="5">
    <location>
        <position position="201"/>
    </location>
</feature>
<reference evidence="6 7" key="1">
    <citation type="submission" date="2016-10" db="EMBL/GenBank/DDBJ databases">
        <authorList>
            <person name="de Groot N.N."/>
        </authorList>
    </citation>
    <scope>NUCLEOTIDE SEQUENCE [LARGE SCALE GENOMIC DNA]</scope>
    <source>
        <strain evidence="6 7">DSM 26880</strain>
    </source>
</reference>
<dbReference type="InterPro" id="IPR050456">
    <property type="entry name" value="DeoC/FbaB_aldolase"/>
</dbReference>
<protein>
    <recommendedName>
        <fullName evidence="1">fructose-bisphosphate aldolase</fullName>
        <ecNumber evidence="1">4.1.2.13</ecNumber>
    </recommendedName>
</protein>
<dbReference type="PIRSF" id="PIRSF038992">
    <property type="entry name" value="Aldolase_Ia"/>
    <property type="match status" value="1"/>
</dbReference>
<proteinExistence type="inferred from homology"/>
<keyword evidence="7" id="KW-1185">Reference proteome</keyword>